<feature type="compositionally biased region" description="Basic and acidic residues" evidence="6">
    <location>
        <begin position="336"/>
        <end position="350"/>
    </location>
</feature>
<feature type="compositionally biased region" description="Polar residues" evidence="6">
    <location>
        <begin position="458"/>
        <end position="487"/>
    </location>
</feature>
<evidence type="ECO:0000256" key="6">
    <source>
        <dbReference type="SAM" id="MobiDB-lite"/>
    </source>
</evidence>
<feature type="compositionally biased region" description="Low complexity" evidence="6">
    <location>
        <begin position="251"/>
        <end position="265"/>
    </location>
</feature>
<feature type="compositionally biased region" description="Polar residues" evidence="6">
    <location>
        <begin position="296"/>
        <end position="305"/>
    </location>
</feature>
<comment type="caution">
    <text evidence="8">The sequence shown here is derived from an EMBL/GenBank/DDBJ whole genome shotgun (WGS) entry which is preliminary data.</text>
</comment>
<evidence type="ECO:0000256" key="5">
    <source>
        <dbReference type="PROSITE-ProRule" id="PRU00125"/>
    </source>
</evidence>
<evidence type="ECO:0000313" key="9">
    <source>
        <dbReference type="Proteomes" id="UP001595075"/>
    </source>
</evidence>
<dbReference type="PANTHER" id="PTHR24207:SF2">
    <property type="entry name" value="ZYX102 PROTEIN"/>
    <property type="match status" value="1"/>
</dbReference>
<feature type="compositionally biased region" description="Polar residues" evidence="6">
    <location>
        <begin position="185"/>
        <end position="197"/>
    </location>
</feature>
<organism evidence="8 9">
    <name type="scientific">Oculimacula yallundae</name>
    <dbReference type="NCBI Taxonomy" id="86028"/>
    <lineage>
        <taxon>Eukaryota</taxon>
        <taxon>Fungi</taxon>
        <taxon>Dikarya</taxon>
        <taxon>Ascomycota</taxon>
        <taxon>Pezizomycotina</taxon>
        <taxon>Leotiomycetes</taxon>
        <taxon>Helotiales</taxon>
        <taxon>Ploettnerulaceae</taxon>
        <taxon>Oculimacula</taxon>
    </lineage>
</organism>
<dbReference type="InterPro" id="IPR001781">
    <property type="entry name" value="Znf_LIM"/>
</dbReference>
<protein>
    <recommendedName>
        <fullName evidence="7">LIM zinc-binding domain-containing protein</fullName>
    </recommendedName>
</protein>
<dbReference type="CDD" id="cd09397">
    <property type="entry name" value="LIM1_UF1"/>
    <property type="match status" value="1"/>
</dbReference>
<accession>A0ABR4CNF1</accession>
<feature type="domain" description="LIM zinc-binding" evidence="7">
    <location>
        <begin position="547"/>
        <end position="610"/>
    </location>
</feature>
<dbReference type="Pfam" id="PF00412">
    <property type="entry name" value="LIM"/>
    <property type="match status" value="2"/>
</dbReference>
<dbReference type="Proteomes" id="UP001595075">
    <property type="component" value="Unassembled WGS sequence"/>
</dbReference>
<feature type="compositionally biased region" description="Low complexity" evidence="6">
    <location>
        <begin position="406"/>
        <end position="427"/>
    </location>
</feature>
<evidence type="ECO:0000256" key="1">
    <source>
        <dbReference type="ARBA" id="ARBA00022723"/>
    </source>
</evidence>
<dbReference type="PANTHER" id="PTHR24207">
    <property type="entry name" value="ZYX102 PROTEIN"/>
    <property type="match status" value="1"/>
</dbReference>
<proteinExistence type="predicted"/>
<dbReference type="PROSITE" id="PS50023">
    <property type="entry name" value="LIM_DOMAIN_2"/>
    <property type="match status" value="2"/>
</dbReference>
<keyword evidence="4 5" id="KW-0440">LIM domain</keyword>
<evidence type="ECO:0000256" key="2">
    <source>
        <dbReference type="ARBA" id="ARBA00022737"/>
    </source>
</evidence>
<dbReference type="Gene3D" id="2.10.110.10">
    <property type="entry name" value="Cysteine Rich Protein"/>
    <property type="match status" value="2"/>
</dbReference>
<reference evidence="8 9" key="1">
    <citation type="journal article" date="2024" name="Commun. Biol.">
        <title>Comparative genomic analysis of thermophilic fungi reveals convergent evolutionary adaptations and gene losses.</title>
        <authorList>
            <person name="Steindorff A.S."/>
            <person name="Aguilar-Pontes M.V."/>
            <person name="Robinson A.J."/>
            <person name="Andreopoulos B."/>
            <person name="LaButti K."/>
            <person name="Kuo A."/>
            <person name="Mondo S."/>
            <person name="Riley R."/>
            <person name="Otillar R."/>
            <person name="Haridas S."/>
            <person name="Lipzen A."/>
            <person name="Grimwood J."/>
            <person name="Schmutz J."/>
            <person name="Clum A."/>
            <person name="Reid I.D."/>
            <person name="Moisan M.C."/>
            <person name="Butler G."/>
            <person name="Nguyen T.T.M."/>
            <person name="Dewar K."/>
            <person name="Conant G."/>
            <person name="Drula E."/>
            <person name="Henrissat B."/>
            <person name="Hansel C."/>
            <person name="Singer S."/>
            <person name="Hutchinson M.I."/>
            <person name="de Vries R.P."/>
            <person name="Natvig D.O."/>
            <person name="Powell A.J."/>
            <person name="Tsang A."/>
            <person name="Grigoriev I.V."/>
        </authorList>
    </citation>
    <scope>NUCLEOTIDE SEQUENCE [LARGE SCALE GENOMIC DNA]</scope>
    <source>
        <strain evidence="8 9">CBS 494.80</strain>
    </source>
</reference>
<dbReference type="CDD" id="cd08368">
    <property type="entry name" value="LIM"/>
    <property type="match status" value="1"/>
</dbReference>
<keyword evidence="3 5" id="KW-0862">Zinc</keyword>
<evidence type="ECO:0000259" key="7">
    <source>
        <dbReference type="PROSITE" id="PS50023"/>
    </source>
</evidence>
<feature type="region of interest" description="Disordered" evidence="6">
    <location>
        <begin position="176"/>
        <end position="551"/>
    </location>
</feature>
<feature type="compositionally biased region" description="Polar residues" evidence="6">
    <location>
        <begin position="505"/>
        <end position="547"/>
    </location>
</feature>
<keyword evidence="9" id="KW-1185">Reference proteome</keyword>
<evidence type="ECO:0000256" key="4">
    <source>
        <dbReference type="ARBA" id="ARBA00023038"/>
    </source>
</evidence>
<dbReference type="EMBL" id="JAZHXI010000005">
    <property type="protein sequence ID" value="KAL2071495.1"/>
    <property type="molecule type" value="Genomic_DNA"/>
</dbReference>
<feature type="region of interest" description="Disordered" evidence="6">
    <location>
        <begin position="38"/>
        <end position="136"/>
    </location>
</feature>
<evidence type="ECO:0000313" key="8">
    <source>
        <dbReference type="EMBL" id="KAL2071495.1"/>
    </source>
</evidence>
<keyword evidence="1 5" id="KW-0479">Metal-binding</keyword>
<feature type="region of interest" description="Disordered" evidence="6">
    <location>
        <begin position="152"/>
        <end position="171"/>
    </location>
</feature>
<name>A0ABR4CNF1_9HELO</name>
<gene>
    <name evidence="8" type="ORF">VTL71DRAFT_12730</name>
</gene>
<feature type="compositionally biased region" description="Basic and acidic residues" evidence="6">
    <location>
        <begin position="314"/>
        <end position="323"/>
    </location>
</feature>
<dbReference type="PROSITE" id="PS00478">
    <property type="entry name" value="LIM_DOMAIN_1"/>
    <property type="match status" value="1"/>
</dbReference>
<evidence type="ECO:0000256" key="3">
    <source>
        <dbReference type="ARBA" id="ARBA00022833"/>
    </source>
</evidence>
<keyword evidence="2" id="KW-0677">Repeat</keyword>
<dbReference type="SMART" id="SM00132">
    <property type="entry name" value="LIM"/>
    <property type="match status" value="2"/>
</dbReference>
<feature type="domain" description="LIM zinc-binding" evidence="7">
    <location>
        <begin position="611"/>
        <end position="669"/>
    </location>
</feature>
<dbReference type="SUPFAM" id="SSF57716">
    <property type="entry name" value="Glucocorticoid receptor-like (DNA-binding domain)"/>
    <property type="match status" value="1"/>
</dbReference>
<sequence length="696" mass="75146">MAYAERASSFLPTIKCSMCAQDIEISLMGDHICSGPVAATAGEPTPPPDSTGNFDRMPYKQNATNGPSYLKPGRAPPPRVDTNAANRPFYPQDELTPVSASPSRSMSPMSDGQRSPFMRPLRSATAPVQRAPPSPELLSSNLDSAFPPFPGTKMGSQRSKQGGGYGGMGKTYAEPDSMYAPISPRTATSGGILQRMNTIAPGPFDGRRKANEPPPGTGHRRNGTGGSLADATMSSATAEIGGSINRPSTAGGHSRTSTNSSNGSKSGIGGPRNPRKPGYGGFGPPTGEDAPREPLSQESRSQTFPLKNESSEAFLRRPSEPRMRRPSNNAISRMSPEGDRSVSPARERRTPSISGPDLTRAPPPRGVSLIRPRVDARLGDAPPVPNNLNLAAEFGIGNPYHTPTESSSSNASGYSDNSKASSRSSPPRSRRRPSDATKVDALMADLESSMADMEPRKMSSSASPPRNRNQYPRVQPQNLAPSMQSPESPMDPAIQFGRLSPAPPNQSRSPSPLRSDRQQPPLQRPTANRPTATNRPNTANRQASSKGNCKGCSEPIKGKSVSSADGRLTGRYHKQCFVCKTCAEPFQTATFYVIDDSPYCERHYHKLNGSVCRSCNRGIEGQYLESERKEKFHPGCLTCADCKRNLRHDYFEMNGRVYCERDAFRRAQTQPRFLGPGGGGGVSNRMERRTTRLMMM</sequence>
<feature type="compositionally biased region" description="Low complexity" evidence="6">
    <location>
        <begin position="99"/>
        <end position="110"/>
    </location>
</feature>